<dbReference type="EMBL" id="JACVVK020000026">
    <property type="protein sequence ID" value="KAK7502477.1"/>
    <property type="molecule type" value="Genomic_DNA"/>
</dbReference>
<feature type="transmembrane region" description="Helical" evidence="2">
    <location>
        <begin position="24"/>
        <end position="43"/>
    </location>
</feature>
<dbReference type="AlphaFoldDB" id="A0ABD0LT67"/>
<sequence length="108" mass="12057">MLSALYAACRLMIVDKVPFPPPSTIYTIMGFFPVSFFFAACFVQEDMGDFKLNTAEIQLNLRTSGSFNTTRARSHAPVTTKPLDHETKTRDVPTTNNSNCCVLLKAKF</sequence>
<evidence type="ECO:0000256" key="1">
    <source>
        <dbReference type="SAM" id="MobiDB-lite"/>
    </source>
</evidence>
<keyword evidence="4" id="KW-1185">Reference proteome</keyword>
<evidence type="ECO:0000313" key="4">
    <source>
        <dbReference type="Proteomes" id="UP001519460"/>
    </source>
</evidence>
<keyword evidence="2" id="KW-0812">Transmembrane</keyword>
<proteinExistence type="predicted"/>
<feature type="compositionally biased region" description="Basic and acidic residues" evidence="1">
    <location>
        <begin position="82"/>
        <end position="91"/>
    </location>
</feature>
<protein>
    <submittedName>
        <fullName evidence="3">Uncharacterized protein</fullName>
    </submittedName>
</protein>
<feature type="region of interest" description="Disordered" evidence="1">
    <location>
        <begin position="68"/>
        <end position="92"/>
    </location>
</feature>
<comment type="caution">
    <text evidence="3">The sequence shown here is derived from an EMBL/GenBank/DDBJ whole genome shotgun (WGS) entry which is preliminary data.</text>
</comment>
<name>A0ABD0LT67_9CAEN</name>
<organism evidence="3 4">
    <name type="scientific">Batillaria attramentaria</name>
    <dbReference type="NCBI Taxonomy" id="370345"/>
    <lineage>
        <taxon>Eukaryota</taxon>
        <taxon>Metazoa</taxon>
        <taxon>Spiralia</taxon>
        <taxon>Lophotrochozoa</taxon>
        <taxon>Mollusca</taxon>
        <taxon>Gastropoda</taxon>
        <taxon>Caenogastropoda</taxon>
        <taxon>Sorbeoconcha</taxon>
        <taxon>Cerithioidea</taxon>
        <taxon>Batillariidae</taxon>
        <taxon>Batillaria</taxon>
    </lineage>
</organism>
<evidence type="ECO:0000256" key="2">
    <source>
        <dbReference type="SAM" id="Phobius"/>
    </source>
</evidence>
<reference evidence="3 4" key="1">
    <citation type="journal article" date="2023" name="Sci. Data">
        <title>Genome assembly of the Korean intertidal mud-creeper Batillaria attramentaria.</title>
        <authorList>
            <person name="Patra A.K."/>
            <person name="Ho P.T."/>
            <person name="Jun S."/>
            <person name="Lee S.J."/>
            <person name="Kim Y."/>
            <person name="Won Y.J."/>
        </authorList>
    </citation>
    <scope>NUCLEOTIDE SEQUENCE [LARGE SCALE GENOMIC DNA]</scope>
    <source>
        <strain evidence="3">Wonlab-2016</strain>
    </source>
</reference>
<dbReference type="Proteomes" id="UP001519460">
    <property type="component" value="Unassembled WGS sequence"/>
</dbReference>
<keyword evidence="2" id="KW-1133">Transmembrane helix</keyword>
<accession>A0ABD0LT67</accession>
<keyword evidence="2" id="KW-0472">Membrane</keyword>
<evidence type="ECO:0000313" key="3">
    <source>
        <dbReference type="EMBL" id="KAK7502477.1"/>
    </source>
</evidence>
<gene>
    <name evidence="3" type="ORF">BaRGS_00006430</name>
</gene>